<evidence type="ECO:0000256" key="2">
    <source>
        <dbReference type="ARBA" id="ARBA00022801"/>
    </source>
</evidence>
<reference evidence="6 7" key="1">
    <citation type="submission" date="2015-04" db="EMBL/GenBank/DDBJ databases">
        <title>Draft genome of the roundworm Trichinella nativa.</title>
        <authorList>
            <person name="Mitreva M."/>
        </authorList>
    </citation>
    <scope>NUCLEOTIDE SEQUENCE [LARGE SCALE GENOMIC DNA]</scope>
    <source>
        <strain evidence="6 7">ISS45</strain>
    </source>
</reference>
<dbReference type="PANTHER" id="PTHR47960">
    <property type="entry name" value="DEAD-BOX ATP-DEPENDENT RNA HELICASE 50"/>
    <property type="match status" value="1"/>
</dbReference>
<evidence type="ECO:0000313" key="7">
    <source>
        <dbReference type="Proteomes" id="UP000243006"/>
    </source>
</evidence>
<keyword evidence="1" id="KW-0547">Nucleotide-binding</keyword>
<sequence length="437" mass="50246">MHRLIVKQATERKEEESATATQRKIFSTKSENRKFVARDQQMHLQIYYFYFSLVRCLACTFTGSQNKCSCRKKLARMLRILKIYAGHFQVSFLIPYTWDEGESDTNHVPAVALRVPGFTSFGSGENCEMPTTIVEFRNIGRRLRYEFVKFLYSLNVFLDFDSSDNCSEESDSAESHLKEKTSEKTSWDDVSEFSNENVETAVCRMTLNDIYFRNNGLLQTFLNCCFHSQIMKGLRSMDCHILTDAQCCIMSAICAGRNAVFHFPRGSGRLVGFLAPILNWILKQKNEKGQRPTPCEMNPQAVIVAPSINFVSAIFNRCLDLAICTDLVIRCAMSSECWKLVGSHPELGCDVLIGTPEGLQKFRNQNCSMFDNCRFLVVMHAPDIFFSFENQMTRLLCDFPKDNTNVFCFSARYTDHLYTFYREKIDSDLIFLPNQPN</sequence>
<accession>A0A1Y3EM73</accession>
<proteinExistence type="predicted"/>
<gene>
    <name evidence="6" type="ORF">D917_07848</name>
</gene>
<keyword evidence="3" id="KW-0347">Helicase</keyword>
<evidence type="ECO:0000256" key="4">
    <source>
        <dbReference type="ARBA" id="ARBA00022840"/>
    </source>
</evidence>
<dbReference type="InterPro" id="IPR011545">
    <property type="entry name" value="DEAD/DEAH_box_helicase_dom"/>
</dbReference>
<protein>
    <recommendedName>
        <fullName evidence="5">DEAD/DEAH-box helicase domain-containing protein</fullName>
    </recommendedName>
</protein>
<dbReference type="GO" id="GO:0004386">
    <property type="term" value="F:helicase activity"/>
    <property type="evidence" value="ECO:0007669"/>
    <property type="project" value="UniProtKB-KW"/>
</dbReference>
<keyword evidence="2" id="KW-0378">Hydrolase</keyword>
<dbReference type="InterPro" id="IPR027417">
    <property type="entry name" value="P-loop_NTPase"/>
</dbReference>
<evidence type="ECO:0000256" key="1">
    <source>
        <dbReference type="ARBA" id="ARBA00022741"/>
    </source>
</evidence>
<evidence type="ECO:0000259" key="5">
    <source>
        <dbReference type="Pfam" id="PF00270"/>
    </source>
</evidence>
<dbReference type="GO" id="GO:0003676">
    <property type="term" value="F:nucleic acid binding"/>
    <property type="evidence" value="ECO:0007669"/>
    <property type="project" value="InterPro"/>
</dbReference>
<dbReference type="AlphaFoldDB" id="A0A1Y3EM73"/>
<dbReference type="GO" id="GO:0005524">
    <property type="term" value="F:ATP binding"/>
    <property type="evidence" value="ECO:0007669"/>
    <property type="project" value="UniProtKB-KW"/>
</dbReference>
<comment type="caution">
    <text evidence="6">The sequence shown here is derived from an EMBL/GenBank/DDBJ whole genome shotgun (WGS) entry which is preliminary data.</text>
</comment>
<dbReference type="Pfam" id="PF00270">
    <property type="entry name" value="DEAD"/>
    <property type="match status" value="1"/>
</dbReference>
<feature type="domain" description="DEAD/DEAH-box helicase" evidence="5">
    <location>
        <begin position="243"/>
        <end position="411"/>
    </location>
</feature>
<dbReference type="EMBL" id="LVZM01007309">
    <property type="protein sequence ID" value="OUC46272.1"/>
    <property type="molecule type" value="Genomic_DNA"/>
</dbReference>
<dbReference type="Proteomes" id="UP000243006">
    <property type="component" value="Unassembled WGS sequence"/>
</dbReference>
<dbReference type="Gene3D" id="3.40.50.300">
    <property type="entry name" value="P-loop containing nucleotide triphosphate hydrolases"/>
    <property type="match status" value="1"/>
</dbReference>
<organism evidence="6 7">
    <name type="scientific">Trichinella nativa</name>
    <dbReference type="NCBI Taxonomy" id="6335"/>
    <lineage>
        <taxon>Eukaryota</taxon>
        <taxon>Metazoa</taxon>
        <taxon>Ecdysozoa</taxon>
        <taxon>Nematoda</taxon>
        <taxon>Enoplea</taxon>
        <taxon>Dorylaimia</taxon>
        <taxon>Trichinellida</taxon>
        <taxon>Trichinellidae</taxon>
        <taxon>Trichinella</taxon>
    </lineage>
</organism>
<name>A0A1Y3EM73_9BILA</name>
<dbReference type="SUPFAM" id="SSF52540">
    <property type="entry name" value="P-loop containing nucleoside triphosphate hydrolases"/>
    <property type="match status" value="1"/>
</dbReference>
<dbReference type="GO" id="GO:0016787">
    <property type="term" value="F:hydrolase activity"/>
    <property type="evidence" value="ECO:0007669"/>
    <property type="project" value="UniProtKB-KW"/>
</dbReference>
<keyword evidence="4" id="KW-0067">ATP-binding</keyword>
<evidence type="ECO:0000313" key="6">
    <source>
        <dbReference type="EMBL" id="OUC46272.1"/>
    </source>
</evidence>
<evidence type="ECO:0000256" key="3">
    <source>
        <dbReference type="ARBA" id="ARBA00022806"/>
    </source>
</evidence>